<dbReference type="Pfam" id="PF00578">
    <property type="entry name" value="AhpC-TSA"/>
    <property type="match status" value="1"/>
</dbReference>
<dbReference type="PANTHER" id="PTHR42852">
    <property type="entry name" value="THIOL:DISULFIDE INTERCHANGE PROTEIN DSBE"/>
    <property type="match status" value="1"/>
</dbReference>
<dbReference type="InterPro" id="IPR050553">
    <property type="entry name" value="Thioredoxin_ResA/DsbE_sf"/>
</dbReference>
<comment type="subcellular location">
    <subcellularLocation>
        <location evidence="1">Cell envelope</location>
    </subcellularLocation>
</comment>
<sequence>MTGETDNEPRQARPKLFFILPLAGFLILAGFAAAALFATLSGSRNPAQLPSVLISKLAPATPVPLLDNAAATLDLAAFPEQPLLVNFFASWCAPCRAEAPALALLAETLPVIGIAYKDKPADTQAFLTQYGNPFSAIGVDRDGRLGFAWGVYGVPESYVIGSDGTVLLRHAGPIDRRVLDEVVMPAIKDAR</sequence>
<dbReference type="GO" id="GO:0016853">
    <property type="term" value="F:isomerase activity"/>
    <property type="evidence" value="ECO:0007669"/>
    <property type="project" value="UniProtKB-KW"/>
</dbReference>
<dbReference type="InterPro" id="IPR000866">
    <property type="entry name" value="AhpC/TSA"/>
</dbReference>
<dbReference type="GO" id="GO:0016209">
    <property type="term" value="F:antioxidant activity"/>
    <property type="evidence" value="ECO:0007669"/>
    <property type="project" value="InterPro"/>
</dbReference>
<dbReference type="PROSITE" id="PS00194">
    <property type="entry name" value="THIOREDOXIN_1"/>
    <property type="match status" value="1"/>
</dbReference>
<evidence type="ECO:0000256" key="3">
    <source>
        <dbReference type="ARBA" id="ARBA00023157"/>
    </source>
</evidence>
<feature type="domain" description="Thioredoxin" evidence="6">
    <location>
        <begin position="52"/>
        <end position="188"/>
    </location>
</feature>
<dbReference type="InterPro" id="IPR004799">
    <property type="entry name" value="Periplasmic_diS_OxRdtase_DsbE"/>
</dbReference>
<keyword evidence="7" id="KW-0413">Isomerase</keyword>
<keyword evidence="4" id="KW-0676">Redox-active center</keyword>
<dbReference type="InterPro" id="IPR013766">
    <property type="entry name" value="Thioredoxin_domain"/>
</dbReference>
<protein>
    <submittedName>
        <fullName evidence="7">Thiol-disulfide isomerase and thioredoxins</fullName>
    </submittedName>
</protein>
<keyword evidence="3" id="KW-1015">Disulfide bond</keyword>
<dbReference type="GO" id="GO:0030288">
    <property type="term" value="C:outer membrane-bounded periplasmic space"/>
    <property type="evidence" value="ECO:0007669"/>
    <property type="project" value="InterPro"/>
</dbReference>
<dbReference type="SUPFAM" id="SSF52833">
    <property type="entry name" value="Thioredoxin-like"/>
    <property type="match status" value="1"/>
</dbReference>
<dbReference type="InterPro" id="IPR036249">
    <property type="entry name" value="Thioredoxin-like_sf"/>
</dbReference>
<organism evidence="7">
    <name type="scientific">uncultured bacterium HF0070_11A08</name>
    <dbReference type="NCBI Taxonomy" id="710812"/>
    <lineage>
        <taxon>Bacteria</taxon>
        <taxon>environmental samples</taxon>
    </lineage>
</organism>
<keyword evidence="5" id="KW-1133">Transmembrane helix</keyword>
<evidence type="ECO:0000256" key="2">
    <source>
        <dbReference type="ARBA" id="ARBA00022748"/>
    </source>
</evidence>
<dbReference type="EMBL" id="GU474834">
    <property type="protein sequence ID" value="ADI16318.1"/>
    <property type="molecule type" value="Genomic_DNA"/>
</dbReference>
<dbReference type="PANTHER" id="PTHR42852:SF6">
    <property type="entry name" value="THIOL:DISULFIDE INTERCHANGE PROTEIN DSBE"/>
    <property type="match status" value="1"/>
</dbReference>
<feature type="transmembrane region" description="Helical" evidence="5">
    <location>
        <begin position="16"/>
        <end position="40"/>
    </location>
</feature>
<dbReference type="NCBIfam" id="TIGR00385">
    <property type="entry name" value="dsbE"/>
    <property type="match status" value="1"/>
</dbReference>
<keyword evidence="2" id="KW-0201">Cytochrome c-type biogenesis</keyword>
<reference evidence="7" key="1">
    <citation type="journal article" date="2011" name="Environ. Microbiol.">
        <title>Time-series analyses of Monterey Bay coastal microbial picoplankton using a 'genome proxy' microarray.</title>
        <authorList>
            <person name="Rich V.I."/>
            <person name="Pham V.D."/>
            <person name="Eppley J."/>
            <person name="Shi Y."/>
            <person name="DeLong E.F."/>
        </authorList>
    </citation>
    <scope>NUCLEOTIDE SEQUENCE</scope>
</reference>
<proteinExistence type="predicted"/>
<dbReference type="AlphaFoldDB" id="E0XPH7"/>
<name>E0XPH7_9BACT</name>
<dbReference type="GO" id="GO:0017004">
    <property type="term" value="P:cytochrome complex assembly"/>
    <property type="evidence" value="ECO:0007669"/>
    <property type="project" value="UniProtKB-KW"/>
</dbReference>
<keyword evidence="5" id="KW-0812">Transmembrane</keyword>
<dbReference type="GO" id="GO:0015036">
    <property type="term" value="F:disulfide oxidoreductase activity"/>
    <property type="evidence" value="ECO:0007669"/>
    <property type="project" value="InterPro"/>
</dbReference>
<evidence type="ECO:0000313" key="7">
    <source>
        <dbReference type="EMBL" id="ADI16318.1"/>
    </source>
</evidence>
<evidence type="ECO:0000256" key="4">
    <source>
        <dbReference type="ARBA" id="ARBA00023284"/>
    </source>
</evidence>
<accession>E0XPH7</accession>
<evidence type="ECO:0000256" key="5">
    <source>
        <dbReference type="SAM" id="Phobius"/>
    </source>
</evidence>
<dbReference type="Gene3D" id="3.40.30.10">
    <property type="entry name" value="Glutaredoxin"/>
    <property type="match status" value="1"/>
</dbReference>
<evidence type="ECO:0000256" key="1">
    <source>
        <dbReference type="ARBA" id="ARBA00004196"/>
    </source>
</evidence>
<evidence type="ECO:0000259" key="6">
    <source>
        <dbReference type="PROSITE" id="PS51352"/>
    </source>
</evidence>
<dbReference type="InterPro" id="IPR017937">
    <property type="entry name" value="Thioredoxin_CS"/>
</dbReference>
<keyword evidence="5" id="KW-0472">Membrane</keyword>
<dbReference type="PROSITE" id="PS51352">
    <property type="entry name" value="THIOREDOXIN_2"/>
    <property type="match status" value="1"/>
</dbReference>